<dbReference type="SUPFAM" id="SSF53474">
    <property type="entry name" value="alpha/beta-Hydrolases"/>
    <property type="match status" value="1"/>
</dbReference>
<name>A0A078ASR1_STYLE</name>
<feature type="transmembrane region" description="Helical" evidence="5">
    <location>
        <begin position="25"/>
        <end position="44"/>
    </location>
</feature>
<dbReference type="PANTHER" id="PTHR10272:SF0">
    <property type="entry name" value="PLATELET-ACTIVATING FACTOR ACETYLHYDROLASE"/>
    <property type="match status" value="1"/>
</dbReference>
<keyword evidence="3" id="KW-0442">Lipid degradation</keyword>
<keyword evidence="2 6" id="KW-0378">Hydrolase</keyword>
<dbReference type="EC" id="3.1.1.47" evidence="1"/>
<feature type="transmembrane region" description="Helical" evidence="5">
    <location>
        <begin position="76"/>
        <end position="97"/>
    </location>
</feature>
<keyword evidence="5" id="KW-1133">Transmembrane helix</keyword>
<dbReference type="Gene3D" id="3.40.50.1820">
    <property type="entry name" value="alpha/beta hydrolase"/>
    <property type="match status" value="1"/>
</dbReference>
<dbReference type="AlphaFoldDB" id="A0A078ASR1"/>
<dbReference type="InterPro" id="IPR029058">
    <property type="entry name" value="AB_hydrolase_fold"/>
</dbReference>
<reference evidence="6 7" key="1">
    <citation type="submission" date="2014-06" db="EMBL/GenBank/DDBJ databases">
        <authorList>
            <person name="Swart Estienne"/>
        </authorList>
    </citation>
    <scope>NUCLEOTIDE SEQUENCE [LARGE SCALE GENOMIC DNA]</scope>
    <source>
        <strain evidence="6 7">130c</strain>
    </source>
</reference>
<accession>A0A078ASR1</accession>
<dbReference type="Pfam" id="PF03403">
    <property type="entry name" value="PAF-AH_p_II"/>
    <property type="match status" value="1"/>
</dbReference>
<evidence type="ECO:0000313" key="6">
    <source>
        <dbReference type="EMBL" id="CDW85051.1"/>
    </source>
</evidence>
<evidence type="ECO:0000256" key="2">
    <source>
        <dbReference type="ARBA" id="ARBA00022801"/>
    </source>
</evidence>
<evidence type="ECO:0000313" key="7">
    <source>
        <dbReference type="Proteomes" id="UP000039865"/>
    </source>
</evidence>
<dbReference type="InParanoid" id="A0A078ASR1"/>
<keyword evidence="5" id="KW-0472">Membrane</keyword>
<keyword evidence="4" id="KW-0443">Lipid metabolism</keyword>
<dbReference type="OMA" id="HKEINAG"/>
<dbReference type="EMBL" id="CCKQ01013391">
    <property type="protein sequence ID" value="CDW85051.1"/>
    <property type="molecule type" value="Genomic_DNA"/>
</dbReference>
<dbReference type="GO" id="GO:0003847">
    <property type="term" value="F:1-alkyl-2-acetylglycerophosphocholine esterase activity"/>
    <property type="evidence" value="ECO:0007669"/>
    <property type="project" value="UniProtKB-EC"/>
</dbReference>
<keyword evidence="7" id="KW-1185">Reference proteome</keyword>
<evidence type="ECO:0000256" key="1">
    <source>
        <dbReference type="ARBA" id="ARBA00013201"/>
    </source>
</evidence>
<organism evidence="6 7">
    <name type="scientific">Stylonychia lemnae</name>
    <name type="common">Ciliate</name>
    <dbReference type="NCBI Taxonomy" id="5949"/>
    <lineage>
        <taxon>Eukaryota</taxon>
        <taxon>Sar</taxon>
        <taxon>Alveolata</taxon>
        <taxon>Ciliophora</taxon>
        <taxon>Intramacronucleata</taxon>
        <taxon>Spirotrichea</taxon>
        <taxon>Stichotrichia</taxon>
        <taxon>Sporadotrichida</taxon>
        <taxon>Oxytrichidae</taxon>
        <taxon>Stylonychinae</taxon>
        <taxon>Stylonychia</taxon>
    </lineage>
</organism>
<sequence length="486" mass="56527">MRICERLQYLIGVGYYTHSIIEHHYSQYILFGTIILLLVLGYIIEGLRMHQFPFILGFLVQGIVFLINGSNIVVDIIGLIFTSFSVVLLVLFGEVTFNRSKAIGPYEVGYKEFKTQKYDNAVSVYYPINKDHHKRMVGRNNVSWLRDGDKTLLGIAKASGSYGSDKHVSIQVFRHLRKVMMNVVQNGEIDVDFYNKPIIPLVYCHGLSSNRTMHSGTCKDLASSGYMVFILDHKDGTSSYTYDKDGKENYYHSRDLAYDYELRRTQMKIREQEIEALIDEIYDQEQLLQNQLKFPKQIKLDLDKFICSGHSFGGITAISVSRADARVKACFTLDPWLYAYHKEINAGEFFLEKPYMTCSNELFHPVCLFESWNTLKDLHKYTKDQRQENVVFRHAGHLHQCDLISLIPMELYVLAGWRPRTGNDQIYQAYSMLCLSFLSRIGFSNNTFDATRYEKKLSSMERQFIRYDIRYGDYELQEYKPPAIKI</sequence>
<gene>
    <name evidence="6" type="primary">Contig4212.g4510</name>
    <name evidence="6" type="ORF">STYLEM_14121</name>
</gene>
<dbReference type="GO" id="GO:0016042">
    <property type="term" value="P:lipid catabolic process"/>
    <property type="evidence" value="ECO:0007669"/>
    <property type="project" value="UniProtKB-KW"/>
</dbReference>
<feature type="transmembrane region" description="Helical" evidence="5">
    <location>
        <begin position="51"/>
        <end position="70"/>
    </location>
</feature>
<evidence type="ECO:0000256" key="3">
    <source>
        <dbReference type="ARBA" id="ARBA00022963"/>
    </source>
</evidence>
<dbReference type="OrthoDB" id="303301at2759"/>
<dbReference type="PANTHER" id="PTHR10272">
    <property type="entry name" value="PLATELET-ACTIVATING FACTOR ACETYLHYDROLASE"/>
    <property type="match status" value="1"/>
</dbReference>
<evidence type="ECO:0000256" key="5">
    <source>
        <dbReference type="SAM" id="Phobius"/>
    </source>
</evidence>
<protein>
    <recommendedName>
        <fullName evidence="1">1-alkyl-2-acetylglycerophosphocholine esterase</fullName>
        <ecNumber evidence="1">3.1.1.47</ecNumber>
    </recommendedName>
</protein>
<proteinExistence type="predicted"/>
<dbReference type="Proteomes" id="UP000039865">
    <property type="component" value="Unassembled WGS sequence"/>
</dbReference>
<evidence type="ECO:0000256" key="4">
    <source>
        <dbReference type="ARBA" id="ARBA00023098"/>
    </source>
</evidence>
<keyword evidence="5" id="KW-0812">Transmembrane</keyword>